<dbReference type="InterPro" id="IPR001128">
    <property type="entry name" value="Cyt_P450"/>
</dbReference>
<evidence type="ECO:0000256" key="6">
    <source>
        <dbReference type="ARBA" id="ARBA00023004"/>
    </source>
</evidence>
<proteinExistence type="inferred from homology"/>
<gene>
    <name evidence="11" type="ORF">PAC_18129</name>
</gene>
<dbReference type="Gene3D" id="1.10.630.10">
    <property type="entry name" value="Cytochrome P450"/>
    <property type="match status" value="1"/>
</dbReference>
<keyword evidence="4 8" id="KW-0479">Metal-binding</keyword>
<accession>A0A1L7XT72</accession>
<name>A0A1L7XT72_9HELO</name>
<dbReference type="PRINTS" id="PR00463">
    <property type="entry name" value="EP450I"/>
</dbReference>
<comment type="cofactor">
    <cofactor evidence="1 8">
        <name>heme</name>
        <dbReference type="ChEBI" id="CHEBI:30413"/>
    </cofactor>
</comment>
<keyword evidence="6 8" id="KW-0408">Iron</keyword>
<feature type="binding site" description="axial binding residue" evidence="8">
    <location>
        <position position="441"/>
    </location>
    <ligand>
        <name>heme</name>
        <dbReference type="ChEBI" id="CHEBI:30413"/>
    </ligand>
    <ligandPart>
        <name>Fe</name>
        <dbReference type="ChEBI" id="CHEBI:18248"/>
    </ligandPart>
</feature>
<keyword evidence="5 9" id="KW-0560">Oxidoreductase</keyword>
<dbReference type="Pfam" id="PF00067">
    <property type="entry name" value="p450"/>
    <property type="match status" value="1"/>
</dbReference>
<protein>
    <submittedName>
        <fullName evidence="11">Related to cytochrome P450 CYP3/CYP5/CYP6/CYP9 subfamilies</fullName>
    </submittedName>
</protein>
<dbReference type="InterPro" id="IPR017972">
    <property type="entry name" value="Cyt_P450_CS"/>
</dbReference>
<dbReference type="GO" id="GO:0020037">
    <property type="term" value="F:heme binding"/>
    <property type="evidence" value="ECO:0007669"/>
    <property type="project" value="InterPro"/>
</dbReference>
<evidence type="ECO:0000313" key="11">
    <source>
        <dbReference type="EMBL" id="CZR68230.1"/>
    </source>
</evidence>
<organism evidence="11 12">
    <name type="scientific">Phialocephala subalpina</name>
    <dbReference type="NCBI Taxonomy" id="576137"/>
    <lineage>
        <taxon>Eukaryota</taxon>
        <taxon>Fungi</taxon>
        <taxon>Dikarya</taxon>
        <taxon>Ascomycota</taxon>
        <taxon>Pezizomycotina</taxon>
        <taxon>Leotiomycetes</taxon>
        <taxon>Helotiales</taxon>
        <taxon>Mollisiaceae</taxon>
        <taxon>Phialocephala</taxon>
        <taxon>Phialocephala fortinii species complex</taxon>
    </lineage>
</organism>
<evidence type="ECO:0000256" key="10">
    <source>
        <dbReference type="SAM" id="Phobius"/>
    </source>
</evidence>
<feature type="transmembrane region" description="Helical" evidence="10">
    <location>
        <begin position="12"/>
        <end position="32"/>
    </location>
</feature>
<evidence type="ECO:0000256" key="4">
    <source>
        <dbReference type="ARBA" id="ARBA00022723"/>
    </source>
</evidence>
<keyword evidence="7 9" id="KW-0503">Monooxygenase</keyword>
<keyword evidence="12" id="KW-1185">Reference proteome</keyword>
<dbReference type="FunFam" id="1.10.630.10:FF:000047">
    <property type="entry name" value="Cytochrome P450 monooxygenase"/>
    <property type="match status" value="1"/>
</dbReference>
<dbReference type="STRING" id="576137.A0A1L7XT72"/>
<keyword evidence="10" id="KW-1133">Transmembrane helix</keyword>
<dbReference type="PANTHER" id="PTHR24305">
    <property type="entry name" value="CYTOCHROME P450"/>
    <property type="match status" value="1"/>
</dbReference>
<dbReference type="PROSITE" id="PS00086">
    <property type="entry name" value="CYTOCHROME_P450"/>
    <property type="match status" value="1"/>
</dbReference>
<dbReference type="GO" id="GO:0009403">
    <property type="term" value="P:toxin biosynthetic process"/>
    <property type="evidence" value="ECO:0007669"/>
    <property type="project" value="UniProtKB-ARBA"/>
</dbReference>
<sequence>MMALVVTDSIGFSYPGLIISCFLSYLVCSAFYRVYCHPLSVYPGPRLWAISRLPNAYNQVTGNLSYRISELHEQYGPIVRTAPDELSYIVDAWQDIYGKPAPRNEELKKDASQFNPPPNGVYGLLMEPSDKEHARMRRNLSAGFSEKAMRDQEPIMKKYFDLLIQRLHENCEQPVDMVKWYNLTTFDVISDLTFGESFNCLEDSELNFWVSTFFRFLVAANLLGLAMKFYPLDKIMLSLAPTSLKQLQIQHRDITAAKLKKRLELPDPRTDFLSQAQKFYNTPEGMSFDELTTTAVVLIIAGSETTATLLSGVTYYLLANPQVLSKLTAEIRGEFRNESDITMISVNRLNYELAVLNEALRIYPASAGSLPRVTPPEGCTIAGRFVPGNTSVAVNHWSAYHSRSNFKRPYDFIPERWTGDAEFKDDNRKVLQPFSVGPRNCIGRNLAYTEMRVILAKMIWNFDMELCEESREWNKGQKVFLVYDKPPLMVKLKPVVRA</sequence>
<dbReference type="SUPFAM" id="SSF48264">
    <property type="entry name" value="Cytochrome P450"/>
    <property type="match status" value="1"/>
</dbReference>
<evidence type="ECO:0000256" key="5">
    <source>
        <dbReference type="ARBA" id="ARBA00023002"/>
    </source>
</evidence>
<dbReference type="GO" id="GO:0004497">
    <property type="term" value="F:monooxygenase activity"/>
    <property type="evidence" value="ECO:0007669"/>
    <property type="project" value="UniProtKB-KW"/>
</dbReference>
<evidence type="ECO:0000313" key="12">
    <source>
        <dbReference type="Proteomes" id="UP000184330"/>
    </source>
</evidence>
<dbReference type="PRINTS" id="PR00385">
    <property type="entry name" value="P450"/>
</dbReference>
<dbReference type="EMBL" id="FJOG01000052">
    <property type="protein sequence ID" value="CZR68230.1"/>
    <property type="molecule type" value="Genomic_DNA"/>
</dbReference>
<dbReference type="PANTHER" id="PTHR24305:SF210">
    <property type="entry name" value="CYTOCHROME P450 MONOOXYGENASE ASQL-RELATED"/>
    <property type="match status" value="1"/>
</dbReference>
<dbReference type="OrthoDB" id="1470350at2759"/>
<evidence type="ECO:0000256" key="8">
    <source>
        <dbReference type="PIRSR" id="PIRSR602401-1"/>
    </source>
</evidence>
<evidence type="ECO:0000256" key="7">
    <source>
        <dbReference type="ARBA" id="ARBA00023033"/>
    </source>
</evidence>
<dbReference type="InterPro" id="IPR002401">
    <property type="entry name" value="Cyt_P450_E_grp-I"/>
</dbReference>
<dbReference type="Proteomes" id="UP000184330">
    <property type="component" value="Unassembled WGS sequence"/>
</dbReference>
<dbReference type="InterPro" id="IPR050121">
    <property type="entry name" value="Cytochrome_P450_monoxygenase"/>
</dbReference>
<evidence type="ECO:0000256" key="9">
    <source>
        <dbReference type="RuleBase" id="RU000461"/>
    </source>
</evidence>
<evidence type="ECO:0000256" key="1">
    <source>
        <dbReference type="ARBA" id="ARBA00001971"/>
    </source>
</evidence>
<dbReference type="GO" id="GO:0005506">
    <property type="term" value="F:iron ion binding"/>
    <property type="evidence" value="ECO:0007669"/>
    <property type="project" value="InterPro"/>
</dbReference>
<evidence type="ECO:0000256" key="2">
    <source>
        <dbReference type="ARBA" id="ARBA00010617"/>
    </source>
</evidence>
<evidence type="ECO:0000256" key="3">
    <source>
        <dbReference type="ARBA" id="ARBA00022617"/>
    </source>
</evidence>
<dbReference type="InterPro" id="IPR036396">
    <property type="entry name" value="Cyt_P450_sf"/>
</dbReference>
<dbReference type="CDD" id="cd11058">
    <property type="entry name" value="CYP60B-like"/>
    <property type="match status" value="1"/>
</dbReference>
<dbReference type="AlphaFoldDB" id="A0A1L7XT72"/>
<keyword evidence="10" id="KW-0472">Membrane</keyword>
<reference evidence="11 12" key="1">
    <citation type="submission" date="2016-03" db="EMBL/GenBank/DDBJ databases">
        <authorList>
            <person name="Ploux O."/>
        </authorList>
    </citation>
    <scope>NUCLEOTIDE SEQUENCE [LARGE SCALE GENOMIC DNA]</scope>
    <source>
        <strain evidence="11 12">UAMH 11012</strain>
    </source>
</reference>
<keyword evidence="10" id="KW-0812">Transmembrane</keyword>
<comment type="similarity">
    <text evidence="2 9">Belongs to the cytochrome P450 family.</text>
</comment>
<keyword evidence="3 8" id="KW-0349">Heme</keyword>
<dbReference type="GO" id="GO:0016705">
    <property type="term" value="F:oxidoreductase activity, acting on paired donors, with incorporation or reduction of molecular oxygen"/>
    <property type="evidence" value="ECO:0007669"/>
    <property type="project" value="InterPro"/>
</dbReference>